<keyword evidence="3" id="KW-0676">Redox-active center</keyword>
<dbReference type="InterPro" id="IPR013740">
    <property type="entry name" value="Redoxin"/>
</dbReference>
<evidence type="ECO:0000256" key="1">
    <source>
        <dbReference type="ARBA" id="ARBA00004196"/>
    </source>
</evidence>
<evidence type="ECO:0000313" key="7">
    <source>
        <dbReference type="Proteomes" id="UP000193017"/>
    </source>
</evidence>
<feature type="chain" id="PRO_5012529288" evidence="4">
    <location>
        <begin position="21"/>
        <end position="181"/>
    </location>
</feature>
<evidence type="ECO:0000259" key="5">
    <source>
        <dbReference type="PROSITE" id="PS51352"/>
    </source>
</evidence>
<dbReference type="Pfam" id="PF08534">
    <property type="entry name" value="Redoxin"/>
    <property type="match status" value="1"/>
</dbReference>
<dbReference type="KEGG" id="pcon:B0A89_03315"/>
<accession>A0A1W6CV92</accession>
<keyword evidence="7" id="KW-1185">Reference proteome</keyword>
<evidence type="ECO:0000313" key="6">
    <source>
        <dbReference type="EMBL" id="ARJ68803.1"/>
    </source>
</evidence>
<keyword evidence="4" id="KW-0732">Signal</keyword>
<dbReference type="PROSITE" id="PS51352">
    <property type="entry name" value="THIOREDOXIN_2"/>
    <property type="match status" value="1"/>
</dbReference>
<dbReference type="InterPro" id="IPR050553">
    <property type="entry name" value="Thioredoxin_ResA/DsbE_sf"/>
</dbReference>
<dbReference type="PANTHER" id="PTHR42852">
    <property type="entry name" value="THIOL:DISULFIDE INTERCHANGE PROTEIN DSBE"/>
    <property type="match status" value="1"/>
</dbReference>
<dbReference type="Proteomes" id="UP000193017">
    <property type="component" value="Chromosome"/>
</dbReference>
<organism evidence="6 7">
    <name type="scientific">Paracoccus contaminans</name>
    <dbReference type="NCBI Taxonomy" id="1945662"/>
    <lineage>
        <taxon>Bacteria</taxon>
        <taxon>Pseudomonadati</taxon>
        <taxon>Pseudomonadota</taxon>
        <taxon>Alphaproteobacteria</taxon>
        <taxon>Rhodobacterales</taxon>
        <taxon>Paracoccaceae</taxon>
        <taxon>Paracoccus</taxon>
    </lineage>
</organism>
<dbReference type="GO" id="GO:0015036">
    <property type="term" value="F:disulfide oxidoreductase activity"/>
    <property type="evidence" value="ECO:0007669"/>
    <property type="project" value="UniProtKB-ARBA"/>
</dbReference>
<gene>
    <name evidence="6" type="ORF">B0A89_03315</name>
</gene>
<feature type="signal peptide" evidence="4">
    <location>
        <begin position="1"/>
        <end position="20"/>
    </location>
</feature>
<dbReference type="AlphaFoldDB" id="A0A1W6CV92"/>
<dbReference type="PROSITE" id="PS00194">
    <property type="entry name" value="THIOREDOXIN_1"/>
    <property type="match status" value="1"/>
</dbReference>
<dbReference type="EMBL" id="CP020612">
    <property type="protein sequence ID" value="ARJ68803.1"/>
    <property type="molecule type" value="Genomic_DNA"/>
</dbReference>
<protein>
    <submittedName>
        <fullName evidence="6">Redoxin</fullName>
    </submittedName>
</protein>
<keyword evidence="2" id="KW-0201">Cytochrome c-type biogenesis</keyword>
<evidence type="ECO:0000256" key="3">
    <source>
        <dbReference type="ARBA" id="ARBA00023284"/>
    </source>
</evidence>
<dbReference type="Gene3D" id="3.40.30.10">
    <property type="entry name" value="Glutaredoxin"/>
    <property type="match status" value="1"/>
</dbReference>
<dbReference type="GO" id="GO:0017004">
    <property type="term" value="P:cytochrome complex assembly"/>
    <property type="evidence" value="ECO:0007669"/>
    <property type="project" value="UniProtKB-KW"/>
</dbReference>
<reference evidence="6 7" key="1">
    <citation type="submission" date="2017-03" db="EMBL/GenBank/DDBJ databases">
        <title>Genome sequence of Paracoccus contaminans isolated from a water microcosm.</title>
        <authorList>
            <person name="Aurass P."/>
            <person name="Karste S."/>
            <person name="Trost E."/>
            <person name="Glaeser S.P."/>
            <person name="Kaempfer P."/>
            <person name="Flieger A."/>
        </authorList>
    </citation>
    <scope>NUCLEOTIDE SEQUENCE [LARGE SCALE GENOMIC DNA]</scope>
    <source>
        <strain evidence="7">RKI 16-01929T\LMG 29738T\CCM 8701T\CIP 111112T</strain>
    </source>
</reference>
<proteinExistence type="predicted"/>
<dbReference type="PANTHER" id="PTHR42852:SF17">
    <property type="entry name" value="THIOREDOXIN-LIKE PROTEIN HI_1115"/>
    <property type="match status" value="1"/>
</dbReference>
<dbReference type="CDD" id="cd02966">
    <property type="entry name" value="TlpA_like_family"/>
    <property type="match status" value="1"/>
</dbReference>
<dbReference type="GO" id="GO:0030313">
    <property type="term" value="C:cell envelope"/>
    <property type="evidence" value="ECO:0007669"/>
    <property type="project" value="UniProtKB-SubCell"/>
</dbReference>
<dbReference type="SUPFAM" id="SSF52833">
    <property type="entry name" value="Thioredoxin-like"/>
    <property type="match status" value="1"/>
</dbReference>
<dbReference type="InterPro" id="IPR036249">
    <property type="entry name" value="Thioredoxin-like_sf"/>
</dbReference>
<dbReference type="OrthoDB" id="9799347at2"/>
<comment type="subcellular location">
    <subcellularLocation>
        <location evidence="1">Cell envelope</location>
    </subcellularLocation>
</comment>
<evidence type="ECO:0000256" key="2">
    <source>
        <dbReference type="ARBA" id="ARBA00022748"/>
    </source>
</evidence>
<dbReference type="STRING" id="1945662.B0A89_03315"/>
<dbReference type="RefSeq" id="WP_085376910.1">
    <property type="nucleotide sequence ID" value="NZ_CP020612.1"/>
</dbReference>
<evidence type="ECO:0000256" key="4">
    <source>
        <dbReference type="SAM" id="SignalP"/>
    </source>
</evidence>
<feature type="domain" description="Thioredoxin" evidence="5">
    <location>
        <begin position="38"/>
        <end position="180"/>
    </location>
</feature>
<dbReference type="InterPro" id="IPR013766">
    <property type="entry name" value="Thioredoxin_domain"/>
</dbReference>
<sequence>MLRFIALYTSMVFAANGALAGPVDWQAARDAGLPKLVESAPAPAPQVPFSDLDGGTHSLADWKGKALLVNFWATWCAPCRAEMPALDALQKAKGGERFQVLTIATGRNPPAAVHKFLAEAGVTALPTLTDPQLALARASGVLAMPVSILIDAEGNEIARMTGDADWSSPAALALIDQITAQ</sequence>
<name>A0A1W6CV92_9RHOB</name>
<dbReference type="InterPro" id="IPR017937">
    <property type="entry name" value="Thioredoxin_CS"/>
</dbReference>